<dbReference type="EMBL" id="DSFP01000028">
    <property type="protein sequence ID" value="HEW45495.1"/>
    <property type="molecule type" value="Genomic_DNA"/>
</dbReference>
<dbReference type="AlphaFoldDB" id="A0A7C2VF49"/>
<keyword evidence="1" id="KW-1133">Transmembrane helix</keyword>
<evidence type="ECO:0000313" key="2">
    <source>
        <dbReference type="EMBL" id="HEW45495.1"/>
    </source>
</evidence>
<comment type="caution">
    <text evidence="2">The sequence shown here is derived from an EMBL/GenBank/DDBJ whole genome shotgun (WGS) entry which is preliminary data.</text>
</comment>
<proteinExistence type="predicted"/>
<gene>
    <name evidence="2" type="ORF">ENO47_02320</name>
</gene>
<feature type="transmembrane region" description="Helical" evidence="1">
    <location>
        <begin position="7"/>
        <end position="29"/>
    </location>
</feature>
<evidence type="ECO:0000256" key="1">
    <source>
        <dbReference type="SAM" id="Phobius"/>
    </source>
</evidence>
<name>A0A7C2VF49_9AQUI</name>
<accession>A0A7C2VF49</accession>
<organism evidence="2">
    <name type="scientific">Hydrogenobacter sp</name>
    <dbReference type="NCBI Taxonomy" id="2152829"/>
    <lineage>
        <taxon>Bacteria</taxon>
        <taxon>Pseudomonadati</taxon>
        <taxon>Aquificota</taxon>
        <taxon>Aquificia</taxon>
        <taxon>Aquificales</taxon>
        <taxon>Aquificaceae</taxon>
        <taxon>Hydrogenobacter</taxon>
    </lineage>
</organism>
<keyword evidence="1" id="KW-0812">Transmembrane</keyword>
<sequence length="70" mass="7922">MKGKDFLALNVGLNLVGGIIAGLLVGYAFDRWLMEGLFKIRTFPFGLLFFFFIGIISGFLNAYRDLKRID</sequence>
<keyword evidence="1" id="KW-0472">Membrane</keyword>
<protein>
    <recommendedName>
        <fullName evidence="3">AtpZ/AtpI family protein</fullName>
    </recommendedName>
</protein>
<reference evidence="2" key="1">
    <citation type="journal article" date="2020" name="mSystems">
        <title>Genome- and Community-Level Interaction Insights into Carbon Utilization and Element Cycling Functions of Hydrothermarchaeota in Hydrothermal Sediment.</title>
        <authorList>
            <person name="Zhou Z."/>
            <person name="Liu Y."/>
            <person name="Xu W."/>
            <person name="Pan J."/>
            <person name="Luo Z.H."/>
            <person name="Li M."/>
        </authorList>
    </citation>
    <scope>NUCLEOTIDE SEQUENCE [LARGE SCALE GENOMIC DNA]</scope>
    <source>
        <strain evidence="2">SpSt-132</strain>
    </source>
</reference>
<feature type="transmembrane region" description="Helical" evidence="1">
    <location>
        <begin position="41"/>
        <end position="63"/>
    </location>
</feature>
<dbReference type="InterPro" id="IPR032820">
    <property type="entry name" value="ATPase_put"/>
</dbReference>
<dbReference type="Pfam" id="PF09527">
    <property type="entry name" value="ATPase_gene1"/>
    <property type="match status" value="1"/>
</dbReference>
<evidence type="ECO:0008006" key="3">
    <source>
        <dbReference type="Google" id="ProtNLM"/>
    </source>
</evidence>